<protein>
    <submittedName>
        <fullName evidence="1">Uncharacterized protein</fullName>
    </submittedName>
</protein>
<evidence type="ECO:0000313" key="1">
    <source>
        <dbReference type="EMBL" id="KAK9035095.1"/>
    </source>
</evidence>
<keyword evidence="2" id="KW-1185">Reference proteome</keyword>
<reference evidence="1 2" key="1">
    <citation type="journal article" date="2024" name="G3 (Bethesda)">
        <title>Genome assembly of Hibiscus sabdariffa L. provides insights into metabolisms of medicinal natural products.</title>
        <authorList>
            <person name="Kim T."/>
        </authorList>
    </citation>
    <scope>NUCLEOTIDE SEQUENCE [LARGE SCALE GENOMIC DNA]</scope>
    <source>
        <strain evidence="1">TK-2024</strain>
        <tissue evidence="1">Old leaves</tissue>
    </source>
</reference>
<sequence length="187" mass="19823">MKARRVVPVQQKGRIRFHEEVVSSNSHSDTGVGADVPSGAMPTASATPFRSIPVPVSVASSLGVATATSLTVLRPRLLLVFMGHMMVSHEAAAPVAVAPAFDAIEEWLAEDNDSDVQVTTDLPVKIPAKRSSGGSDPSKAKWARSITTIDEVVTAFRDIGPGKAPGIDGFPSSFFRLHWNTIGSDFT</sequence>
<dbReference type="EMBL" id="JBBPBN010000006">
    <property type="protein sequence ID" value="KAK9035095.1"/>
    <property type="molecule type" value="Genomic_DNA"/>
</dbReference>
<dbReference type="Proteomes" id="UP001396334">
    <property type="component" value="Unassembled WGS sequence"/>
</dbReference>
<comment type="caution">
    <text evidence="1">The sequence shown here is derived from an EMBL/GenBank/DDBJ whole genome shotgun (WGS) entry which is preliminary data.</text>
</comment>
<name>A0ABR2TC98_9ROSI</name>
<evidence type="ECO:0000313" key="2">
    <source>
        <dbReference type="Proteomes" id="UP001396334"/>
    </source>
</evidence>
<accession>A0ABR2TC98</accession>
<gene>
    <name evidence="1" type="ORF">V6N11_077146</name>
</gene>
<organism evidence="1 2">
    <name type="scientific">Hibiscus sabdariffa</name>
    <name type="common">roselle</name>
    <dbReference type="NCBI Taxonomy" id="183260"/>
    <lineage>
        <taxon>Eukaryota</taxon>
        <taxon>Viridiplantae</taxon>
        <taxon>Streptophyta</taxon>
        <taxon>Embryophyta</taxon>
        <taxon>Tracheophyta</taxon>
        <taxon>Spermatophyta</taxon>
        <taxon>Magnoliopsida</taxon>
        <taxon>eudicotyledons</taxon>
        <taxon>Gunneridae</taxon>
        <taxon>Pentapetalae</taxon>
        <taxon>rosids</taxon>
        <taxon>malvids</taxon>
        <taxon>Malvales</taxon>
        <taxon>Malvaceae</taxon>
        <taxon>Malvoideae</taxon>
        <taxon>Hibiscus</taxon>
    </lineage>
</organism>
<proteinExistence type="predicted"/>